<reference evidence="2 3" key="1">
    <citation type="submission" date="2020-02" db="EMBL/GenBank/DDBJ databases">
        <authorList>
            <person name="Chen W.-M."/>
        </authorList>
    </citation>
    <scope>NUCLEOTIDE SEQUENCE [LARGE SCALE GENOMIC DNA]</scope>
    <source>
        <strain evidence="2 3">TWA-26</strain>
    </source>
</reference>
<dbReference type="RefSeq" id="WP_166236750.1">
    <property type="nucleotide sequence ID" value="NZ_JAAJBV010000005.1"/>
</dbReference>
<keyword evidence="1" id="KW-0812">Transmembrane</keyword>
<organism evidence="2 3">
    <name type="scientific">Flavobacterium celericrescens</name>
    <dbReference type="NCBI Taxonomy" id="2709780"/>
    <lineage>
        <taxon>Bacteria</taxon>
        <taxon>Pseudomonadati</taxon>
        <taxon>Bacteroidota</taxon>
        <taxon>Flavobacteriia</taxon>
        <taxon>Flavobacteriales</taxon>
        <taxon>Flavobacteriaceae</taxon>
        <taxon>Flavobacterium</taxon>
    </lineage>
</organism>
<sequence>MKKSVKIIAIAIVGIITLYFCFIAYSGYTIKQNEAYKVAISAIEKNTVIQSKTGGIIGYDAFPSGSISENEAVLLITVKGKNKDAKVVAMLTKLSGNQWRLYQMMNDFK</sequence>
<name>A0ABX0IDM4_9FLAO</name>
<dbReference type="Proteomes" id="UP000761423">
    <property type="component" value="Unassembled WGS sequence"/>
</dbReference>
<evidence type="ECO:0000313" key="2">
    <source>
        <dbReference type="EMBL" id="NHM04712.1"/>
    </source>
</evidence>
<feature type="transmembrane region" description="Helical" evidence="1">
    <location>
        <begin position="7"/>
        <end position="28"/>
    </location>
</feature>
<keyword evidence="1" id="KW-0472">Membrane</keyword>
<evidence type="ECO:0008006" key="4">
    <source>
        <dbReference type="Google" id="ProtNLM"/>
    </source>
</evidence>
<keyword evidence="3" id="KW-1185">Reference proteome</keyword>
<keyword evidence="1" id="KW-1133">Transmembrane helix</keyword>
<evidence type="ECO:0000313" key="3">
    <source>
        <dbReference type="Proteomes" id="UP000761423"/>
    </source>
</evidence>
<accession>A0ABX0IDM4</accession>
<gene>
    <name evidence="2" type="ORF">G4L40_08350</name>
</gene>
<evidence type="ECO:0000256" key="1">
    <source>
        <dbReference type="SAM" id="Phobius"/>
    </source>
</evidence>
<dbReference type="EMBL" id="JAAJBV010000005">
    <property type="protein sequence ID" value="NHM04712.1"/>
    <property type="molecule type" value="Genomic_DNA"/>
</dbReference>
<protein>
    <recommendedName>
        <fullName evidence="4">DUF4878 domain-containing protein</fullName>
    </recommendedName>
</protein>
<proteinExistence type="predicted"/>
<comment type="caution">
    <text evidence="2">The sequence shown here is derived from an EMBL/GenBank/DDBJ whole genome shotgun (WGS) entry which is preliminary data.</text>
</comment>